<dbReference type="Proteomes" id="UP000789901">
    <property type="component" value="Unassembled WGS sequence"/>
</dbReference>
<comment type="caution">
    <text evidence="1">The sequence shown here is derived from an EMBL/GenBank/DDBJ whole genome shotgun (WGS) entry which is preliminary data.</text>
</comment>
<accession>A0ABN7WBG7</accession>
<gene>
    <name evidence="1" type="ORF">GMARGA_LOCUS28620</name>
</gene>
<evidence type="ECO:0000313" key="1">
    <source>
        <dbReference type="EMBL" id="CAG8824614.1"/>
    </source>
</evidence>
<name>A0ABN7WBG7_GIGMA</name>
<feature type="non-terminal residue" evidence="1">
    <location>
        <position position="1"/>
    </location>
</feature>
<dbReference type="EMBL" id="CAJVQB010036913">
    <property type="protein sequence ID" value="CAG8824614.1"/>
    <property type="molecule type" value="Genomic_DNA"/>
</dbReference>
<keyword evidence="2" id="KW-1185">Reference proteome</keyword>
<proteinExistence type="predicted"/>
<organism evidence="1 2">
    <name type="scientific">Gigaspora margarita</name>
    <dbReference type="NCBI Taxonomy" id="4874"/>
    <lineage>
        <taxon>Eukaryota</taxon>
        <taxon>Fungi</taxon>
        <taxon>Fungi incertae sedis</taxon>
        <taxon>Mucoromycota</taxon>
        <taxon>Glomeromycotina</taxon>
        <taxon>Glomeromycetes</taxon>
        <taxon>Diversisporales</taxon>
        <taxon>Gigasporaceae</taxon>
        <taxon>Gigaspora</taxon>
    </lineage>
</organism>
<evidence type="ECO:0000313" key="2">
    <source>
        <dbReference type="Proteomes" id="UP000789901"/>
    </source>
</evidence>
<protein>
    <submittedName>
        <fullName evidence="1">36290_t:CDS:1</fullName>
    </submittedName>
</protein>
<reference evidence="1 2" key="1">
    <citation type="submission" date="2021-06" db="EMBL/GenBank/DDBJ databases">
        <authorList>
            <person name="Kallberg Y."/>
            <person name="Tangrot J."/>
            <person name="Rosling A."/>
        </authorList>
    </citation>
    <scope>NUCLEOTIDE SEQUENCE [LARGE SCALE GENOMIC DNA]</scope>
    <source>
        <strain evidence="1 2">120-4 pot B 10/14</strain>
    </source>
</reference>
<sequence>KVESKDTMEALEKTYLALRKEQQDKIFTKFALLHAKSNKRAYAEATGMVNSKRQVKRKTDDKDLTKVTEDSESVLFDESNEDALIDTIDEFGLKEETILLGYWSILDLAQQSLYGCTEFSQTKLMKSRKIFQSRLLVTTTNPRKIQQYFDSNCDPTKLKDKDNAFFEKYTQIYNLCKD</sequence>